<comment type="caution">
    <text evidence="11">The sequence shown here is derived from an EMBL/GenBank/DDBJ whole genome shotgun (WGS) entry which is preliminary data.</text>
</comment>
<dbReference type="InterPro" id="IPR002528">
    <property type="entry name" value="MATE_fam"/>
</dbReference>
<feature type="transmembrane region" description="Helical" evidence="10">
    <location>
        <begin position="9"/>
        <end position="29"/>
    </location>
</feature>
<dbReference type="NCBIfam" id="TIGR00797">
    <property type="entry name" value="matE"/>
    <property type="match status" value="1"/>
</dbReference>
<evidence type="ECO:0000256" key="10">
    <source>
        <dbReference type="SAM" id="Phobius"/>
    </source>
</evidence>
<evidence type="ECO:0000256" key="3">
    <source>
        <dbReference type="ARBA" id="ARBA00022449"/>
    </source>
</evidence>
<proteinExistence type="predicted"/>
<feature type="transmembrane region" description="Helical" evidence="10">
    <location>
        <begin position="244"/>
        <end position="270"/>
    </location>
</feature>
<feature type="transmembrane region" description="Helical" evidence="10">
    <location>
        <begin position="163"/>
        <end position="183"/>
    </location>
</feature>
<reference evidence="11" key="1">
    <citation type="journal article" date="2021" name="PeerJ">
        <title>Extensive microbial diversity within the chicken gut microbiome revealed by metagenomics and culture.</title>
        <authorList>
            <person name="Gilroy R."/>
            <person name="Ravi A."/>
            <person name="Getino M."/>
            <person name="Pursley I."/>
            <person name="Horton D.L."/>
            <person name="Alikhan N.F."/>
            <person name="Baker D."/>
            <person name="Gharbi K."/>
            <person name="Hall N."/>
            <person name="Watson M."/>
            <person name="Adriaenssens E.M."/>
            <person name="Foster-Nyarko E."/>
            <person name="Jarju S."/>
            <person name="Secka A."/>
            <person name="Antonio M."/>
            <person name="Oren A."/>
            <person name="Chaudhuri R.R."/>
            <person name="La Ragione R."/>
            <person name="Hildebrand F."/>
            <person name="Pallen M.J."/>
        </authorList>
    </citation>
    <scope>NUCLEOTIDE SEQUENCE</scope>
    <source>
        <strain evidence="11">CHK165-8395</strain>
    </source>
</reference>
<dbReference type="GO" id="GO:0015297">
    <property type="term" value="F:antiporter activity"/>
    <property type="evidence" value="ECO:0007669"/>
    <property type="project" value="UniProtKB-KW"/>
</dbReference>
<gene>
    <name evidence="11" type="ORF">K8U81_01090</name>
</gene>
<dbReference type="Pfam" id="PF01554">
    <property type="entry name" value="MatE"/>
    <property type="match status" value="2"/>
</dbReference>
<dbReference type="GO" id="GO:0042910">
    <property type="term" value="F:xenobiotic transmembrane transporter activity"/>
    <property type="evidence" value="ECO:0007669"/>
    <property type="project" value="InterPro"/>
</dbReference>
<dbReference type="AlphaFoldDB" id="A0A921K247"/>
<feature type="transmembrane region" description="Helical" evidence="10">
    <location>
        <begin position="357"/>
        <end position="379"/>
    </location>
</feature>
<dbReference type="RefSeq" id="WP_270212957.1">
    <property type="nucleotide sequence ID" value="NZ_CAUBDS010000028.1"/>
</dbReference>
<evidence type="ECO:0000313" key="11">
    <source>
        <dbReference type="EMBL" id="HJF06775.1"/>
    </source>
</evidence>
<evidence type="ECO:0000256" key="5">
    <source>
        <dbReference type="ARBA" id="ARBA00022692"/>
    </source>
</evidence>
<organism evidence="11 12">
    <name type="scientific">Phocaeicola coprocola</name>
    <dbReference type="NCBI Taxonomy" id="310298"/>
    <lineage>
        <taxon>Bacteria</taxon>
        <taxon>Pseudomonadati</taxon>
        <taxon>Bacteroidota</taxon>
        <taxon>Bacteroidia</taxon>
        <taxon>Bacteroidales</taxon>
        <taxon>Bacteroidaceae</taxon>
        <taxon>Phocaeicola</taxon>
    </lineage>
</organism>
<evidence type="ECO:0000256" key="7">
    <source>
        <dbReference type="ARBA" id="ARBA00023065"/>
    </source>
</evidence>
<feature type="transmembrane region" description="Helical" evidence="10">
    <location>
        <begin position="322"/>
        <end position="345"/>
    </location>
</feature>
<dbReference type="Proteomes" id="UP000718012">
    <property type="component" value="Unassembled WGS sequence"/>
</dbReference>
<reference evidence="11" key="2">
    <citation type="submission" date="2021-09" db="EMBL/GenBank/DDBJ databases">
        <authorList>
            <person name="Gilroy R."/>
        </authorList>
    </citation>
    <scope>NUCLEOTIDE SEQUENCE</scope>
    <source>
        <strain evidence="11">CHK165-8395</strain>
    </source>
</reference>
<dbReference type="GO" id="GO:0006811">
    <property type="term" value="P:monoatomic ion transport"/>
    <property type="evidence" value="ECO:0007669"/>
    <property type="project" value="UniProtKB-KW"/>
</dbReference>
<keyword evidence="8 10" id="KW-0472">Membrane</keyword>
<feature type="transmembrane region" description="Helical" evidence="10">
    <location>
        <begin position="134"/>
        <end position="151"/>
    </location>
</feature>
<dbReference type="GO" id="GO:0005886">
    <property type="term" value="C:plasma membrane"/>
    <property type="evidence" value="ECO:0007669"/>
    <property type="project" value="UniProtKB-SubCell"/>
</dbReference>
<evidence type="ECO:0000256" key="4">
    <source>
        <dbReference type="ARBA" id="ARBA00022475"/>
    </source>
</evidence>
<evidence type="ECO:0000256" key="2">
    <source>
        <dbReference type="ARBA" id="ARBA00022448"/>
    </source>
</evidence>
<evidence type="ECO:0000256" key="1">
    <source>
        <dbReference type="ARBA" id="ARBA00004651"/>
    </source>
</evidence>
<dbReference type="InterPro" id="IPR050222">
    <property type="entry name" value="MATE_MdtK"/>
</dbReference>
<keyword evidence="5 10" id="KW-0812">Transmembrane</keyword>
<keyword evidence="7" id="KW-0406">Ion transport</keyword>
<keyword evidence="6 10" id="KW-1133">Transmembrane helix</keyword>
<keyword evidence="3" id="KW-0050">Antiport</keyword>
<dbReference type="PANTHER" id="PTHR43298:SF2">
    <property type="entry name" value="FMN_FAD EXPORTER YEEO-RELATED"/>
    <property type="match status" value="1"/>
</dbReference>
<comment type="subcellular location">
    <subcellularLocation>
        <location evidence="1">Cell membrane</location>
        <topology evidence="1">Multi-pass membrane protein</topology>
    </subcellularLocation>
</comment>
<feature type="transmembrane region" description="Helical" evidence="10">
    <location>
        <begin position="92"/>
        <end position="114"/>
    </location>
</feature>
<dbReference type="InterPro" id="IPR048279">
    <property type="entry name" value="MdtK-like"/>
</dbReference>
<dbReference type="EMBL" id="DYXD01000025">
    <property type="protein sequence ID" value="HJF06775.1"/>
    <property type="molecule type" value="Genomic_DNA"/>
</dbReference>
<keyword evidence="4" id="KW-1003">Cell membrane</keyword>
<evidence type="ECO:0000256" key="6">
    <source>
        <dbReference type="ARBA" id="ARBA00022989"/>
    </source>
</evidence>
<sequence>MRSIKRTEYIYHIKSLLLLGLPIIIGQLGNIITGLADTVMVGQHSTEELAAASFVNNVINAFIILGTGFSFNYTPIIGENIAVNKRIAIGGWLKNSLMANFTTTISILIVLLLIYTNIELLKQPDELMPLIKPYYIVLMCSVLFVMLANSFRQFVEGIMDASISMWILTIGNAMNIAGNYILIYGKFGLPELGLLGAGISTLLSRIIMLLLFIAVFVKQKKYLPFRKGFLVTPFRKAYWKRLNLIGWPIAFQQGIEAATFCITTIMIGWLGGMELAAHQVAIAISTVSFTIYLGLGSAVAIRTSMFKGLQDWEKVRHVTAAGVILAIITSITLSIILLCCCDTIGNLFTDDESVSEIVAILIPILIAYQFGDSIQIVLANALRGLSDVTSIMIISFISYFIVAIPSGYSIAFFLGKGIAGIWMSYPIGFTCAVLLLGYRAFHIMNFKRR</sequence>
<evidence type="ECO:0000256" key="8">
    <source>
        <dbReference type="ARBA" id="ARBA00023136"/>
    </source>
</evidence>
<dbReference type="PANTHER" id="PTHR43298">
    <property type="entry name" value="MULTIDRUG RESISTANCE PROTEIN NORM-RELATED"/>
    <property type="match status" value="1"/>
</dbReference>
<dbReference type="PIRSF" id="PIRSF006603">
    <property type="entry name" value="DinF"/>
    <property type="match status" value="1"/>
</dbReference>
<feature type="transmembrane region" description="Helical" evidence="10">
    <location>
        <begin position="391"/>
        <end position="414"/>
    </location>
</feature>
<feature type="transmembrane region" description="Helical" evidence="10">
    <location>
        <begin position="420"/>
        <end position="441"/>
    </location>
</feature>
<evidence type="ECO:0000313" key="12">
    <source>
        <dbReference type="Proteomes" id="UP000718012"/>
    </source>
</evidence>
<feature type="transmembrane region" description="Helical" evidence="10">
    <location>
        <begin position="195"/>
        <end position="217"/>
    </location>
</feature>
<protein>
    <recommendedName>
        <fullName evidence="9">Multidrug-efflux transporter</fullName>
    </recommendedName>
</protein>
<evidence type="ECO:0000256" key="9">
    <source>
        <dbReference type="ARBA" id="ARBA00031636"/>
    </source>
</evidence>
<keyword evidence="2" id="KW-0813">Transport</keyword>
<name>A0A921K247_9BACT</name>
<feature type="transmembrane region" description="Helical" evidence="10">
    <location>
        <begin position="276"/>
        <end position="301"/>
    </location>
</feature>
<accession>A0A921K247</accession>